<dbReference type="SUPFAM" id="SSF56371">
    <property type="entry name" value="Ribosome inactivating proteins (RIP)"/>
    <property type="match status" value="1"/>
</dbReference>
<evidence type="ECO:0000313" key="11">
    <source>
        <dbReference type="RefSeq" id="XP_022953187.1"/>
    </source>
</evidence>
<dbReference type="GO" id="GO:0017148">
    <property type="term" value="P:negative regulation of translation"/>
    <property type="evidence" value="ECO:0007669"/>
    <property type="project" value="UniProtKB-KW"/>
</dbReference>
<gene>
    <name evidence="11" type="primary">LOC111455802</name>
</gene>
<dbReference type="PROSITE" id="PS00275">
    <property type="entry name" value="SHIGA_RICIN"/>
    <property type="match status" value="1"/>
</dbReference>
<evidence type="ECO:0000256" key="1">
    <source>
        <dbReference type="ARBA" id="ARBA00000237"/>
    </source>
</evidence>
<dbReference type="GO" id="GO:0006952">
    <property type="term" value="P:defense response"/>
    <property type="evidence" value="ECO:0007669"/>
    <property type="project" value="UniProtKB-KW"/>
</dbReference>
<dbReference type="InterPro" id="IPR017988">
    <property type="entry name" value="Ribosome_inactivat_prot_CS"/>
</dbReference>
<organism evidence="10 11">
    <name type="scientific">Cucurbita moschata</name>
    <name type="common">Winter crookneck squash</name>
    <name type="synonym">Cucurbita pepo var. moschata</name>
    <dbReference type="NCBI Taxonomy" id="3662"/>
    <lineage>
        <taxon>Eukaryota</taxon>
        <taxon>Viridiplantae</taxon>
        <taxon>Streptophyta</taxon>
        <taxon>Embryophyta</taxon>
        <taxon>Tracheophyta</taxon>
        <taxon>Spermatophyta</taxon>
        <taxon>Magnoliopsida</taxon>
        <taxon>eudicotyledons</taxon>
        <taxon>Gunneridae</taxon>
        <taxon>Pentapetalae</taxon>
        <taxon>rosids</taxon>
        <taxon>fabids</taxon>
        <taxon>Cucurbitales</taxon>
        <taxon>Cucurbitaceae</taxon>
        <taxon>Cucurbiteae</taxon>
        <taxon>Cucurbita</taxon>
    </lineage>
</organism>
<dbReference type="InterPro" id="IPR017989">
    <property type="entry name" value="Ribosome_inactivat_1/2"/>
</dbReference>
<evidence type="ECO:0000256" key="3">
    <source>
        <dbReference type="ARBA" id="ARBA00012001"/>
    </source>
</evidence>
<evidence type="ECO:0000256" key="4">
    <source>
        <dbReference type="ARBA" id="ARBA00022656"/>
    </source>
</evidence>
<protein>
    <recommendedName>
        <fullName evidence="3 8">rRNA N-glycosylase</fullName>
        <ecNumber evidence="3 8">3.2.2.22</ecNumber>
    </recommendedName>
</protein>
<dbReference type="PANTHER" id="PTHR33453:SF34">
    <property type="entry name" value="RIBOSOME-INACTIVATING PROTEIN"/>
    <property type="match status" value="1"/>
</dbReference>
<keyword evidence="9" id="KW-0732">Signal</keyword>
<feature type="signal peptide" evidence="9">
    <location>
        <begin position="1"/>
        <end position="20"/>
    </location>
</feature>
<evidence type="ECO:0000256" key="7">
    <source>
        <dbReference type="ARBA" id="ARBA00023193"/>
    </source>
</evidence>
<reference evidence="11" key="1">
    <citation type="submission" date="2025-08" db="UniProtKB">
        <authorList>
            <consortium name="RefSeq"/>
        </authorList>
    </citation>
    <scope>IDENTIFICATION</scope>
    <source>
        <tissue evidence="11">Young leaves</tissue>
    </source>
</reference>
<dbReference type="GO" id="GO:0090729">
    <property type="term" value="F:toxin activity"/>
    <property type="evidence" value="ECO:0007669"/>
    <property type="project" value="UniProtKB-KW"/>
</dbReference>
<dbReference type="AlphaFoldDB" id="A0A6J1GMJ7"/>
<evidence type="ECO:0000256" key="6">
    <source>
        <dbReference type="ARBA" id="ARBA00022821"/>
    </source>
</evidence>
<evidence type="ECO:0000256" key="9">
    <source>
        <dbReference type="SAM" id="SignalP"/>
    </source>
</evidence>
<dbReference type="InterPro" id="IPR036041">
    <property type="entry name" value="Ribosome-inact_prot_sf"/>
</dbReference>
<evidence type="ECO:0000313" key="10">
    <source>
        <dbReference type="Proteomes" id="UP000504609"/>
    </source>
</evidence>
<dbReference type="Gene3D" id="4.10.470.10">
    <property type="entry name" value="Ricin (A Subunit), domain 2"/>
    <property type="match status" value="1"/>
</dbReference>
<sequence>MNRLSVLSLLILTIFHEGHTAVGDNLSFSLSGSSSKSYSKFITSLRNALPNAGKVYNIPLLLPNLKGSARYTLMKLSNYEEKTITVAIDVTNVYIMGYLVNTTSYFFNEPAAQLASEFVFQGTKHILLPYSGNYQKLQIAADKDRDSIPLGFLALDTAISALYHYDTKAAPAAFLVLIQTTAEASRFKYIEKQIIDRIGRNEVPSLAAISLENEWSLLSKQIQIANSNNGTFQTPVKLINDKGLSVEVTNVSSLVVTNNIKLLLNKQNVATIKPEAITIP</sequence>
<comment type="similarity">
    <text evidence="2">Belongs to the ribosome-inactivating protein family. Type 1 RIP subfamily.</text>
</comment>
<keyword evidence="10" id="KW-1185">Reference proteome</keyword>
<dbReference type="InterPro" id="IPR016139">
    <property type="entry name" value="Ribosome_inactivat_prot_sub2"/>
</dbReference>
<dbReference type="Pfam" id="PF00161">
    <property type="entry name" value="RIP"/>
    <property type="match status" value="1"/>
</dbReference>
<keyword evidence="6 8" id="KW-0611">Plant defense</keyword>
<dbReference type="Gene3D" id="3.40.420.10">
    <property type="entry name" value="Ricin (A subunit), domain 1"/>
    <property type="match status" value="1"/>
</dbReference>
<dbReference type="InterPro" id="IPR001574">
    <property type="entry name" value="Ribosome_inactivat_prot"/>
</dbReference>
<dbReference type="GeneID" id="111455802"/>
<evidence type="ECO:0000256" key="2">
    <source>
        <dbReference type="ARBA" id="ARBA00008544"/>
    </source>
</evidence>
<dbReference type="RefSeq" id="XP_022953187.1">
    <property type="nucleotide sequence ID" value="XM_023097419.1"/>
</dbReference>
<dbReference type="KEGG" id="cmos:111455802"/>
<keyword evidence="4 8" id="KW-0800">Toxin</keyword>
<name>A0A6J1GMJ7_CUCMO</name>
<proteinExistence type="inferred from homology"/>
<accession>A0A6J1GMJ7</accession>
<dbReference type="EC" id="3.2.2.22" evidence="3 8"/>
<evidence type="ECO:0000256" key="5">
    <source>
        <dbReference type="ARBA" id="ARBA00022801"/>
    </source>
</evidence>
<dbReference type="PANTHER" id="PTHR33453">
    <property type="match status" value="1"/>
</dbReference>
<keyword evidence="7 8" id="KW-0652">Protein synthesis inhibitor</keyword>
<dbReference type="Proteomes" id="UP000504609">
    <property type="component" value="Unplaced"/>
</dbReference>
<evidence type="ECO:0000256" key="8">
    <source>
        <dbReference type="RuleBase" id="RU004915"/>
    </source>
</evidence>
<comment type="catalytic activity">
    <reaction evidence="1 8">
        <text>Endohydrolysis of the N-glycosidic bond at one specific adenosine on the 28S rRNA.</text>
        <dbReference type="EC" id="3.2.2.22"/>
    </reaction>
</comment>
<dbReference type="PRINTS" id="PR00396">
    <property type="entry name" value="SHIGARICIN"/>
</dbReference>
<feature type="chain" id="PRO_5026873459" description="rRNA N-glycosylase" evidence="9">
    <location>
        <begin position="21"/>
        <end position="280"/>
    </location>
</feature>
<dbReference type="InterPro" id="IPR016138">
    <property type="entry name" value="Ribosome_inactivat_prot_sub1"/>
</dbReference>
<dbReference type="GO" id="GO:0030598">
    <property type="term" value="F:rRNA N-glycosylase activity"/>
    <property type="evidence" value="ECO:0007669"/>
    <property type="project" value="UniProtKB-EC"/>
</dbReference>
<keyword evidence="5 8" id="KW-0378">Hydrolase</keyword>